<dbReference type="Proteomes" id="UP000436468">
    <property type="component" value="Unassembled WGS sequence"/>
</dbReference>
<dbReference type="GO" id="GO:0003700">
    <property type="term" value="F:DNA-binding transcription factor activity"/>
    <property type="evidence" value="ECO:0007669"/>
    <property type="project" value="InterPro"/>
</dbReference>
<dbReference type="PRINTS" id="PR00039">
    <property type="entry name" value="HTHLYSR"/>
</dbReference>
<dbReference type="InterPro" id="IPR000847">
    <property type="entry name" value="LysR_HTH_N"/>
</dbReference>
<evidence type="ECO:0000256" key="3">
    <source>
        <dbReference type="ARBA" id="ARBA00023015"/>
    </source>
</evidence>
<dbReference type="PROSITE" id="PS50931">
    <property type="entry name" value="HTH_LYSR"/>
    <property type="match status" value="1"/>
</dbReference>
<name>A0A844SY76_9BRAD</name>
<evidence type="ECO:0000256" key="5">
    <source>
        <dbReference type="ARBA" id="ARBA00023163"/>
    </source>
</evidence>
<dbReference type="GO" id="GO:0006351">
    <property type="term" value="P:DNA-templated transcription"/>
    <property type="evidence" value="ECO:0007669"/>
    <property type="project" value="TreeGrafter"/>
</dbReference>
<feature type="domain" description="HTH lysR-type" evidence="7">
    <location>
        <begin position="72"/>
        <end position="129"/>
    </location>
</feature>
<comment type="similarity">
    <text evidence="2">Belongs to the LysR transcriptional regulatory family.</text>
</comment>
<protein>
    <submittedName>
        <fullName evidence="8">LysR family transcriptional regulator</fullName>
    </submittedName>
</protein>
<dbReference type="Pfam" id="PF00126">
    <property type="entry name" value="HTH_1"/>
    <property type="match status" value="1"/>
</dbReference>
<comment type="function">
    <text evidence="1">NodD regulates the expression of the nodABCFE genes which encode other nodulation proteins. NodD is also a negative regulator of its own expression. Binds flavonoids as inducers.</text>
</comment>
<comment type="caution">
    <text evidence="8">The sequence shown here is derived from an EMBL/GenBank/DDBJ whole genome shotgun (WGS) entry which is preliminary data.</text>
</comment>
<dbReference type="Gene3D" id="1.10.10.10">
    <property type="entry name" value="Winged helix-like DNA-binding domain superfamily/Winged helix DNA-binding domain"/>
    <property type="match status" value="1"/>
</dbReference>
<dbReference type="GO" id="GO:0043565">
    <property type="term" value="F:sequence-specific DNA binding"/>
    <property type="evidence" value="ECO:0007669"/>
    <property type="project" value="TreeGrafter"/>
</dbReference>
<dbReference type="SUPFAM" id="SSF53850">
    <property type="entry name" value="Periplasmic binding protein-like II"/>
    <property type="match status" value="1"/>
</dbReference>
<evidence type="ECO:0000259" key="7">
    <source>
        <dbReference type="PROSITE" id="PS50931"/>
    </source>
</evidence>
<evidence type="ECO:0000256" key="4">
    <source>
        <dbReference type="ARBA" id="ARBA00023125"/>
    </source>
</evidence>
<evidence type="ECO:0000313" key="9">
    <source>
        <dbReference type="Proteomes" id="UP000436468"/>
    </source>
</evidence>
<organism evidence="8 9">
    <name type="scientific">Bradyrhizobium pachyrhizi</name>
    <dbReference type="NCBI Taxonomy" id="280333"/>
    <lineage>
        <taxon>Bacteria</taxon>
        <taxon>Pseudomonadati</taxon>
        <taxon>Pseudomonadota</taxon>
        <taxon>Alphaproteobacteria</taxon>
        <taxon>Hyphomicrobiales</taxon>
        <taxon>Nitrobacteraceae</taxon>
        <taxon>Bradyrhizobium</taxon>
    </lineage>
</organism>
<dbReference type="InterPro" id="IPR036390">
    <property type="entry name" value="WH_DNA-bd_sf"/>
</dbReference>
<dbReference type="InterPro" id="IPR005119">
    <property type="entry name" value="LysR_subst-bd"/>
</dbReference>
<dbReference type="InterPro" id="IPR058163">
    <property type="entry name" value="LysR-type_TF_proteobact-type"/>
</dbReference>
<dbReference type="Gene3D" id="3.40.190.10">
    <property type="entry name" value="Periplasmic binding protein-like II"/>
    <property type="match status" value="2"/>
</dbReference>
<keyword evidence="3" id="KW-0805">Transcription regulation</keyword>
<feature type="region of interest" description="Disordered" evidence="6">
    <location>
        <begin position="24"/>
        <end position="64"/>
    </location>
</feature>
<evidence type="ECO:0000256" key="6">
    <source>
        <dbReference type="SAM" id="MobiDB-lite"/>
    </source>
</evidence>
<dbReference type="Pfam" id="PF03466">
    <property type="entry name" value="LysR_substrate"/>
    <property type="match status" value="1"/>
</dbReference>
<evidence type="ECO:0000256" key="1">
    <source>
        <dbReference type="ARBA" id="ARBA00003502"/>
    </source>
</evidence>
<dbReference type="AlphaFoldDB" id="A0A844SY76"/>
<proteinExistence type="inferred from homology"/>
<reference evidence="8 9" key="1">
    <citation type="submission" date="2019-12" db="EMBL/GenBank/DDBJ databases">
        <title>Draft genome sequences Bradyrhizobium cajani AMBPC1010, Bradyrhizobium pachyrhizi AMBPC1040 and Bradyrhizobium yuanmingense ALSPC3051, three plant growth promoting strains isolated from nodules of Cajanus cajan L. in Dominican Republic.</title>
        <authorList>
            <person name="Flores-Felix J.D."/>
            <person name="Araujo J."/>
            <person name="Diaz-Alcantara C."/>
            <person name="Gonzalez-Andres F."/>
            <person name="Velazquez E."/>
        </authorList>
    </citation>
    <scope>NUCLEOTIDE SEQUENCE [LARGE SCALE GENOMIC DNA]</scope>
    <source>
        <strain evidence="8 9">1040</strain>
    </source>
</reference>
<dbReference type="InterPro" id="IPR036388">
    <property type="entry name" value="WH-like_DNA-bd_sf"/>
</dbReference>
<dbReference type="SUPFAM" id="SSF46785">
    <property type="entry name" value="Winged helix' DNA-binding domain"/>
    <property type="match status" value="1"/>
</dbReference>
<evidence type="ECO:0000313" key="8">
    <source>
        <dbReference type="EMBL" id="MVT70946.1"/>
    </source>
</evidence>
<keyword evidence="5" id="KW-0804">Transcription</keyword>
<keyword evidence="9" id="KW-1185">Reference proteome</keyword>
<keyword evidence="4" id="KW-0238">DNA-binding</keyword>
<dbReference type="PANTHER" id="PTHR30537:SF74">
    <property type="entry name" value="HTH-TYPE TRANSCRIPTIONAL REGULATOR TRPI"/>
    <property type="match status" value="1"/>
</dbReference>
<dbReference type="EMBL" id="WQNF01000055">
    <property type="protein sequence ID" value="MVT70946.1"/>
    <property type="molecule type" value="Genomic_DNA"/>
</dbReference>
<sequence length="390" mass="43387">MCLDRRLVDRLGKELGRFEFARKGPMPKRSRSWPVPPVNDGGRRSLRKSARSAGLHNSYPSERQERKMRKLPILKSLHLFEAVSEFPSFSRAAERLNMTTGAVSYQMRLLEDWFGRKLFVRHSSGVRLTSDGDQLKRSCASAFTMLEKGCYELRRRHAGLSVVVGCSTTFLSHGLLPRIGRFRKLYPDIDLVFETDADLDALAVGALDILFVAGPLKRPFPDREVHASNETIGPVCAPAVLEAIKSPEDILSLSLLHEADRLDAWSEWASAAAICLQESRKVVFDTFSLTMEAAKSGLGAAISSQILVRSNLEKGELVAPFGFVPVNRSVYMFLNGQARNSAAVKQFESWALSELLGRDHQPSAFGAPTRQIKQAARLKSPDRFLLASSR</sequence>
<dbReference type="PANTHER" id="PTHR30537">
    <property type="entry name" value="HTH-TYPE TRANSCRIPTIONAL REGULATOR"/>
    <property type="match status" value="1"/>
</dbReference>
<accession>A0A844SY76</accession>
<evidence type="ECO:0000256" key="2">
    <source>
        <dbReference type="ARBA" id="ARBA00009437"/>
    </source>
</evidence>
<gene>
    <name evidence="8" type="ORF">GPL21_38535</name>
</gene>